<protein>
    <submittedName>
        <fullName evidence="1">Uncharacterized protein</fullName>
    </submittedName>
</protein>
<proteinExistence type="predicted"/>
<organism evidence="1 2">
    <name type="scientific">Endozoicomonas numazuensis</name>
    <dbReference type="NCBI Taxonomy" id="1137799"/>
    <lineage>
        <taxon>Bacteria</taxon>
        <taxon>Pseudomonadati</taxon>
        <taxon>Pseudomonadota</taxon>
        <taxon>Gammaproteobacteria</taxon>
        <taxon>Oceanospirillales</taxon>
        <taxon>Endozoicomonadaceae</taxon>
        <taxon>Endozoicomonas</taxon>
    </lineage>
</organism>
<comment type="caution">
    <text evidence="1">The sequence shown here is derived from an EMBL/GenBank/DDBJ whole genome shotgun (WGS) entry which is preliminary data.</text>
</comment>
<reference evidence="1 2" key="1">
    <citation type="submission" date="2014-06" db="EMBL/GenBank/DDBJ databases">
        <title>Whole Genome Sequences of Three Symbiotic Endozoicomonas Bacteria.</title>
        <authorList>
            <person name="Neave M.J."/>
            <person name="Apprill A."/>
            <person name="Voolstra C.R."/>
        </authorList>
    </citation>
    <scope>NUCLEOTIDE SEQUENCE [LARGE SCALE GENOMIC DNA]</scope>
    <source>
        <strain evidence="1 2">DSM 25634</strain>
    </source>
</reference>
<accession>A0A081NEY4</accession>
<sequence length="197" mass="22548">MIDSYKIKIETWASIDVYSETGPNIDVYPVELSMQQRLFNVDDPEEVLLNAKDKVQESAQNFALNWQKQGAPSWDFGERLEGSVETLTTLINDRMSVETEAEIRARQLELLLQITSIYVFMGNEVATTYDITQDLNVEDMVAELSESIRVTPISDHSFAAKWRYIKPVILKMDFRAPDLVKRHALSMAVILQRSLDS</sequence>
<evidence type="ECO:0000313" key="2">
    <source>
        <dbReference type="Proteomes" id="UP000028073"/>
    </source>
</evidence>
<gene>
    <name evidence="1" type="ORF">GZ78_20540</name>
</gene>
<dbReference type="Proteomes" id="UP000028073">
    <property type="component" value="Unassembled WGS sequence"/>
</dbReference>
<dbReference type="EMBL" id="JOKH01000004">
    <property type="protein sequence ID" value="KEQ17007.1"/>
    <property type="molecule type" value="Genomic_DNA"/>
</dbReference>
<evidence type="ECO:0000313" key="1">
    <source>
        <dbReference type="EMBL" id="KEQ17007.1"/>
    </source>
</evidence>
<keyword evidence="2" id="KW-1185">Reference proteome</keyword>
<dbReference type="AlphaFoldDB" id="A0A081NEY4"/>
<name>A0A081NEY4_9GAMM</name>